<sequence>MQARRIPVATYRLQLRREFPFAAAEAVIAHAHAFGISDYYVSPILLSTPGSSHGYDVTDYRLINPELGGREGFSRLHDALRARQMGLVLDFVPNHMGINAPGLLNTWWRDVLQNGVHSRYAGFFDIDWSGTGEGAAQVLVPILDDHYGRVLEAGRLALRCERGVIGVHYGDMQFPVRPQTYQSLLNAAAESMPAAAQLRELAEEFGALPRAEATEDFERAAERTKRVAELKRRLGTLLEQQPAARAALEERLHALEGRTGEPRSFDALDEVISQQHYRLAYWRAGQHETNYRRFFAIDTLIGLRMEEPEVFEETHALLSRLLVEGTVTGLRIDHIDGLRQPQRYLERLQALAMRTGDEARDPLYVLVEKILADHEPLPVEWPTHGTTGYEFIAQIAGVLVDPQAERYFSEHYAEFTGETAAFEDVVYQKKLLVLEELFANAVLKLATDLTDLVRSERRWRDVSRNELTVAVREVMAAHGVYRTYRRGPAPMEARDRRVVEQASAIAIARNPRLGAAPIELVRDVLTGDFPPEDPAEAERAAQPTQALRARLADWVLSFQQYTGAIMAKAVEDTAFYTYSRFIALNEVGGNPGRFGGTVAGFHAANEERLRRTPHALLALATHDTKLGEDARARLYALSELPHEWHESLQEWRQMNQRHKTMVDGRAAPDANEEYRLYQILLAAWPADDADPDDGFRERIREHLRKAVNEAKRNTTWVQPNERWIEAGDRFVDALLSLESGREFLASFRPRAGRLAHLGLVNTLTQTVLKITSPGVPDFYQGTELWDLSLVDPDNRRPVDFDLRSRLTQKPLDGLRWAELFRDWRSGEIKLQIARALLQFRGTHRELFQQGEYWPLQTRGRFRDKVVAFARVIGEEAMLVVAPRLTSALGCPPLGLVWDDTTLVLPTGGGKRWRDVVTGCEHAGEAGELRLSELLAELPFAVLASG</sequence>
<dbReference type="Gene3D" id="1.10.10.470">
    <property type="entry name" value="Maltooligosyl trehalose synthase, domain 4"/>
    <property type="match status" value="1"/>
</dbReference>
<dbReference type="EC" id="5.4.99.15" evidence="2"/>
<feature type="domain" description="Glycosyl hydrolase family 13 catalytic" evidence="1">
    <location>
        <begin position="21"/>
        <end position="550"/>
    </location>
</feature>
<dbReference type="InterPro" id="IPR006047">
    <property type="entry name" value="GH13_cat_dom"/>
</dbReference>
<dbReference type="Gene3D" id="3.20.20.80">
    <property type="entry name" value="Glycosidases"/>
    <property type="match status" value="3"/>
</dbReference>
<dbReference type="GO" id="GO:0005992">
    <property type="term" value="P:trehalose biosynthetic process"/>
    <property type="evidence" value="ECO:0007669"/>
    <property type="project" value="TreeGrafter"/>
</dbReference>
<dbReference type="eggNOG" id="COG3280">
    <property type="taxonomic scope" value="Bacteria"/>
</dbReference>
<protein>
    <submittedName>
        <fullName evidence="2">Malto-oligosyltrehalose synthase</fullName>
        <ecNumber evidence="2">5.4.99.15</ecNumber>
    </submittedName>
</protein>
<proteinExistence type="predicted"/>
<dbReference type="HOGENOM" id="CLU_005045_1_0_0"/>
<evidence type="ECO:0000313" key="2">
    <source>
        <dbReference type="EMBL" id="ACB75295.1"/>
    </source>
</evidence>
<accession>B1ZYQ9</accession>
<dbReference type="AlphaFoldDB" id="B1ZYQ9"/>
<dbReference type="InterPro" id="IPR013797">
    <property type="entry name" value="Maltooligo_trehalose_synth_4"/>
</dbReference>
<dbReference type="InterPro" id="IPR012767">
    <property type="entry name" value="Trehalose_TreY"/>
</dbReference>
<dbReference type="GO" id="GO:0030980">
    <property type="term" value="P:alpha-glucan catabolic process"/>
    <property type="evidence" value="ECO:0007669"/>
    <property type="project" value="TreeGrafter"/>
</dbReference>
<dbReference type="Proteomes" id="UP000007013">
    <property type="component" value="Chromosome"/>
</dbReference>
<dbReference type="NCBIfam" id="TIGR02401">
    <property type="entry name" value="trehalose_TreY"/>
    <property type="match status" value="1"/>
</dbReference>
<dbReference type="GO" id="GO:0047470">
    <property type="term" value="F:(1,4)-alpha-D-glucan 1-alpha-D-glucosylmutase activity"/>
    <property type="evidence" value="ECO:0007669"/>
    <property type="project" value="UniProtKB-EC"/>
</dbReference>
<keyword evidence="2" id="KW-0413">Isomerase</keyword>
<keyword evidence="3" id="KW-1185">Reference proteome</keyword>
<dbReference type="CDD" id="cd11336">
    <property type="entry name" value="AmyAc_MTSase"/>
    <property type="match status" value="1"/>
</dbReference>
<dbReference type="EMBL" id="CP001032">
    <property type="protein sequence ID" value="ACB75295.1"/>
    <property type="molecule type" value="Genomic_DNA"/>
</dbReference>
<dbReference type="PANTHER" id="PTHR10357:SF216">
    <property type="entry name" value="MALTOOLIGOSYL TREHALOSE SYNTHASE-RELATED"/>
    <property type="match status" value="1"/>
</dbReference>
<name>B1ZYQ9_OPITP</name>
<evidence type="ECO:0000259" key="1">
    <source>
        <dbReference type="SMART" id="SM00642"/>
    </source>
</evidence>
<evidence type="ECO:0000313" key="3">
    <source>
        <dbReference type="Proteomes" id="UP000007013"/>
    </source>
</evidence>
<dbReference type="SUPFAM" id="SSF51445">
    <property type="entry name" value="(Trans)glycosidases"/>
    <property type="match status" value="1"/>
</dbReference>
<dbReference type="InterPro" id="IPR017853">
    <property type="entry name" value="GH"/>
</dbReference>
<dbReference type="PANTHER" id="PTHR10357">
    <property type="entry name" value="ALPHA-AMYLASE FAMILY MEMBER"/>
    <property type="match status" value="1"/>
</dbReference>
<dbReference type="KEGG" id="ote:Oter_2012"/>
<gene>
    <name evidence="2" type="ordered locus">Oter_2012</name>
</gene>
<organism evidence="2 3">
    <name type="scientific">Opitutus terrae (strain DSM 11246 / JCM 15787 / PB90-1)</name>
    <dbReference type="NCBI Taxonomy" id="452637"/>
    <lineage>
        <taxon>Bacteria</taxon>
        <taxon>Pseudomonadati</taxon>
        <taxon>Verrucomicrobiota</taxon>
        <taxon>Opitutia</taxon>
        <taxon>Opitutales</taxon>
        <taxon>Opitutaceae</taxon>
        <taxon>Opitutus</taxon>
    </lineage>
</organism>
<dbReference type="SMART" id="SM00642">
    <property type="entry name" value="Aamy"/>
    <property type="match status" value="1"/>
</dbReference>
<dbReference type="Pfam" id="PF00128">
    <property type="entry name" value="Alpha-amylase"/>
    <property type="match status" value="1"/>
</dbReference>
<dbReference type="STRING" id="452637.Oter_2012"/>
<dbReference type="CAZy" id="GH13">
    <property type="family name" value="Glycoside Hydrolase Family 13"/>
</dbReference>
<reference evidence="2 3" key="1">
    <citation type="journal article" date="2011" name="J. Bacteriol.">
        <title>Genome sequence of the verrucomicrobium Opitutus terrae PB90-1, an abundant inhabitant of rice paddy soil ecosystems.</title>
        <authorList>
            <person name="van Passel M.W."/>
            <person name="Kant R."/>
            <person name="Palva A."/>
            <person name="Copeland A."/>
            <person name="Lucas S."/>
            <person name="Lapidus A."/>
            <person name="Glavina del Rio T."/>
            <person name="Pitluck S."/>
            <person name="Goltsman E."/>
            <person name="Clum A."/>
            <person name="Sun H."/>
            <person name="Schmutz J."/>
            <person name="Larimer F.W."/>
            <person name="Land M.L."/>
            <person name="Hauser L."/>
            <person name="Kyrpides N."/>
            <person name="Mikhailova N."/>
            <person name="Richardson P.P."/>
            <person name="Janssen P.H."/>
            <person name="de Vos W.M."/>
            <person name="Smidt H."/>
        </authorList>
    </citation>
    <scope>NUCLEOTIDE SEQUENCE [LARGE SCALE GENOMIC DNA]</scope>
    <source>
        <strain evidence="3">DSM 11246 / JCM 15787 / PB90-1</strain>
    </source>
</reference>